<proteinExistence type="inferred from homology"/>
<dbReference type="InterPro" id="IPR029510">
    <property type="entry name" value="Ald_DH_CS_GLU"/>
</dbReference>
<feature type="active site" evidence="5">
    <location>
        <position position="218"/>
    </location>
</feature>
<comment type="caution">
    <text evidence="8">The sequence shown here is derived from an EMBL/GenBank/DDBJ whole genome shotgun (WGS) entry which is preliminary data.</text>
</comment>
<evidence type="ECO:0000313" key="8">
    <source>
        <dbReference type="EMBL" id="MBD8488607.1"/>
    </source>
</evidence>
<name>A0ABR9AID7_9BACT</name>
<dbReference type="InterPro" id="IPR016162">
    <property type="entry name" value="Ald_DH_N"/>
</dbReference>
<organism evidence="8 9">
    <name type="scientific">Echinicola arenosa</name>
    <dbReference type="NCBI Taxonomy" id="2774144"/>
    <lineage>
        <taxon>Bacteria</taxon>
        <taxon>Pseudomonadati</taxon>
        <taxon>Bacteroidota</taxon>
        <taxon>Cytophagia</taxon>
        <taxon>Cytophagales</taxon>
        <taxon>Cyclobacteriaceae</taxon>
        <taxon>Echinicola</taxon>
    </lineage>
</organism>
<accession>A0ABR9AID7</accession>
<evidence type="ECO:0000259" key="7">
    <source>
        <dbReference type="Pfam" id="PF00171"/>
    </source>
</evidence>
<dbReference type="Pfam" id="PF00171">
    <property type="entry name" value="Aldedh"/>
    <property type="match status" value="1"/>
</dbReference>
<dbReference type="RefSeq" id="WP_192009467.1">
    <property type="nucleotide sequence ID" value="NZ_JACYTQ010000002.1"/>
</dbReference>
<dbReference type="InterPro" id="IPR016161">
    <property type="entry name" value="Ald_DH/histidinol_DH"/>
</dbReference>
<dbReference type="PROSITE" id="PS00687">
    <property type="entry name" value="ALDEHYDE_DEHYDR_GLU"/>
    <property type="match status" value="1"/>
</dbReference>
<dbReference type="PANTHER" id="PTHR43570">
    <property type="entry name" value="ALDEHYDE DEHYDROGENASE"/>
    <property type="match status" value="1"/>
</dbReference>
<comment type="similarity">
    <text evidence="1 4 6">Belongs to the aldehyde dehydrogenase family.</text>
</comment>
<dbReference type="Proteomes" id="UP000647133">
    <property type="component" value="Unassembled WGS sequence"/>
</dbReference>
<evidence type="ECO:0000256" key="5">
    <source>
        <dbReference type="PROSITE-ProRule" id="PRU10007"/>
    </source>
</evidence>
<evidence type="ECO:0000256" key="6">
    <source>
        <dbReference type="RuleBase" id="RU003345"/>
    </source>
</evidence>
<protein>
    <recommendedName>
        <fullName evidence="4">Aldehyde dehydrogenase</fullName>
    </recommendedName>
</protein>
<dbReference type="PANTHER" id="PTHR43570:SF20">
    <property type="entry name" value="ALDEHYDE DEHYDROGENASE ALDX-RELATED"/>
    <property type="match status" value="1"/>
</dbReference>
<keyword evidence="3" id="KW-0520">NAD</keyword>
<dbReference type="InterPro" id="IPR015590">
    <property type="entry name" value="Aldehyde_DH_dom"/>
</dbReference>
<dbReference type="Gene3D" id="3.40.605.10">
    <property type="entry name" value="Aldehyde Dehydrogenase, Chain A, domain 1"/>
    <property type="match status" value="1"/>
</dbReference>
<keyword evidence="9" id="KW-1185">Reference proteome</keyword>
<evidence type="ECO:0000256" key="1">
    <source>
        <dbReference type="ARBA" id="ARBA00009986"/>
    </source>
</evidence>
<dbReference type="Gene3D" id="3.40.309.10">
    <property type="entry name" value="Aldehyde Dehydrogenase, Chain A, domain 2"/>
    <property type="match status" value="1"/>
</dbReference>
<evidence type="ECO:0000256" key="3">
    <source>
        <dbReference type="ARBA" id="ARBA00023027"/>
    </source>
</evidence>
<feature type="domain" description="Aldehyde dehydrogenase" evidence="7">
    <location>
        <begin position="20"/>
        <end position="444"/>
    </location>
</feature>
<dbReference type="InterPro" id="IPR012394">
    <property type="entry name" value="Aldehyde_DH_NAD(P)"/>
</dbReference>
<evidence type="ECO:0000256" key="2">
    <source>
        <dbReference type="ARBA" id="ARBA00023002"/>
    </source>
</evidence>
<dbReference type="InterPro" id="IPR016163">
    <property type="entry name" value="Ald_DH_C"/>
</dbReference>
<dbReference type="PIRSF" id="PIRSF036492">
    <property type="entry name" value="ALDH"/>
    <property type="match status" value="1"/>
</dbReference>
<evidence type="ECO:0000313" key="9">
    <source>
        <dbReference type="Proteomes" id="UP000647133"/>
    </source>
</evidence>
<reference evidence="8 9" key="1">
    <citation type="submission" date="2020-09" db="EMBL/GenBank/DDBJ databases">
        <title>Echinicola sp. CAU 1574 isolated from sand of Sido Beach.</title>
        <authorList>
            <person name="Kim W."/>
        </authorList>
    </citation>
    <scope>NUCLEOTIDE SEQUENCE [LARGE SCALE GENOMIC DNA]</scope>
    <source>
        <strain evidence="8 9">CAU 1574</strain>
    </source>
</reference>
<dbReference type="EMBL" id="JACYTQ010000002">
    <property type="protein sequence ID" value="MBD8488607.1"/>
    <property type="molecule type" value="Genomic_DNA"/>
</dbReference>
<evidence type="ECO:0000256" key="4">
    <source>
        <dbReference type="PIRNR" id="PIRNR036492"/>
    </source>
</evidence>
<dbReference type="SUPFAM" id="SSF53720">
    <property type="entry name" value="ALDH-like"/>
    <property type="match status" value="1"/>
</dbReference>
<gene>
    <name evidence="8" type="ORF">IFO69_07620</name>
</gene>
<sequence>MKSEFLTDNQRLTDIFNSQKQKAIQLRHSSFTERAERLKVLKEWIKENHEEIEKALYADLKKPSAETMVTETGYALVEINLAIKKLKKWMSPKKVKTPIHMLGTNSYIRTEPLGTALIISPWNYPFNLSIGPVVSAIAAGCTISLKPSELTPHTSALLRRMMTELFDADLVAVFEGGKETAQALLQLPFDHIFFTGSTSVGKTVMNAASRNLSSVTLELGGKSPVIIEKDYDLKDAAKKIAIGKFLNCGQTCISPDYLLIHESQKETFLKDLQSQINKMYNPKNKGFITNKDYGRIIEQKHLNRLQNLLADAQTKGGHIEFGGDIVKEENYMAPTIISNMSENMLLMQEEIFGPILPILTYHNIEEVSHLLQLKPKPLALYLFTKDEFVKDHFLKNTSSGTVVINDCSIQYMQNELPFGGVNHSGIGKSHGYAGFLAFSNQKSVVEQRKGKTLPQLLYPPYDLKTTGLINTFKKWLLKG</sequence>
<keyword evidence="2 4" id="KW-0560">Oxidoreductase</keyword>